<evidence type="ECO:0000313" key="10">
    <source>
        <dbReference type="Proteomes" id="UP000272503"/>
    </source>
</evidence>
<evidence type="ECO:0000256" key="3">
    <source>
        <dbReference type="ARBA" id="ARBA00022679"/>
    </source>
</evidence>
<keyword evidence="6 7" id="KW-0472">Membrane</keyword>
<dbReference type="PANTHER" id="PTHR30576:SF10">
    <property type="entry name" value="SLL5057 PROTEIN"/>
    <property type="match status" value="1"/>
</dbReference>
<evidence type="ECO:0000259" key="8">
    <source>
        <dbReference type="Pfam" id="PF02397"/>
    </source>
</evidence>
<organism evidence="9 10">
    <name type="scientific">Mycetocola tolaasinivorans</name>
    <dbReference type="NCBI Taxonomy" id="76635"/>
    <lineage>
        <taxon>Bacteria</taxon>
        <taxon>Bacillati</taxon>
        <taxon>Actinomycetota</taxon>
        <taxon>Actinomycetes</taxon>
        <taxon>Micrococcales</taxon>
        <taxon>Microbacteriaceae</taxon>
        <taxon>Mycetocola</taxon>
    </lineage>
</organism>
<evidence type="ECO:0000256" key="5">
    <source>
        <dbReference type="ARBA" id="ARBA00022989"/>
    </source>
</evidence>
<dbReference type="GO" id="GO:0016780">
    <property type="term" value="F:phosphotransferase activity, for other substituted phosphate groups"/>
    <property type="evidence" value="ECO:0007669"/>
    <property type="project" value="TreeGrafter"/>
</dbReference>
<sequence>MPAWSTRSPARRWEQVYRRRLMVSDTLSVFAAVFGSQWLRFGTESEHLSIDTDPQFVGFSVSYTAFSAVLVVGWLYALSLFATRRASIIGTGTLEYKQVVDATLRVFGLLAIICYLGKVELGRGYFLLALPVGLIFLLGTRWIWRVWVGHKRKSGWYFNRTLLIGERVQTAHVGNEILRTPSSGLLPVAAITSDSVLVDDLLPGVPVRGGLSNISQVLDEEAIETVVYTGSDRMTPEGLRQLGWDLEHRGIHLVVAPALTDIAGPRIRARPVAGLPLINVDIPEFEGRKYSSKRALDILGSGFGLILLSPLFLVLAFLIKRDSAGPVFFRQKRVGLNGKDFYMVKFRSMVVDAEDRLDALQKSSEGNGVLFKMKSDPRITRLGAFLRRFSIDELPQLINVFRGDMSLVGPRPPLRSEVDQYEDAAHRRFLVKPGMTGLWQVSGRSDLSWEDSLRLDLYYVENWSMTGDFIILWRTARAVVGSSGAY</sequence>
<comment type="caution">
    <text evidence="9">The sequence shown here is derived from an EMBL/GenBank/DDBJ whole genome shotgun (WGS) entry which is preliminary data.</text>
</comment>
<keyword evidence="5 7" id="KW-1133">Transmembrane helix</keyword>
<evidence type="ECO:0000256" key="4">
    <source>
        <dbReference type="ARBA" id="ARBA00022692"/>
    </source>
</evidence>
<dbReference type="Pfam" id="PF02397">
    <property type="entry name" value="Bac_transf"/>
    <property type="match status" value="1"/>
</dbReference>
<keyword evidence="3 9" id="KW-0808">Transferase</keyword>
<dbReference type="GO" id="GO:0016020">
    <property type="term" value="C:membrane"/>
    <property type="evidence" value="ECO:0007669"/>
    <property type="project" value="UniProtKB-SubCell"/>
</dbReference>
<evidence type="ECO:0000256" key="6">
    <source>
        <dbReference type="ARBA" id="ARBA00023136"/>
    </source>
</evidence>
<dbReference type="PANTHER" id="PTHR30576">
    <property type="entry name" value="COLANIC BIOSYNTHESIS UDP-GLUCOSE LIPID CARRIER TRANSFERASE"/>
    <property type="match status" value="1"/>
</dbReference>
<name>A0A3L7ACA1_9MICO</name>
<feature type="domain" description="Bacterial sugar transferase" evidence="8">
    <location>
        <begin position="293"/>
        <end position="480"/>
    </location>
</feature>
<evidence type="ECO:0000313" key="9">
    <source>
        <dbReference type="EMBL" id="RLP77430.1"/>
    </source>
</evidence>
<reference evidence="9 10" key="1">
    <citation type="submission" date="2018-10" db="EMBL/GenBank/DDBJ databases">
        <authorList>
            <person name="Li J."/>
        </authorList>
    </citation>
    <scope>NUCLEOTIDE SEQUENCE [LARGE SCALE GENOMIC DNA]</scope>
    <source>
        <strain evidence="9 10">IF 016277</strain>
    </source>
</reference>
<dbReference type="NCBIfam" id="TIGR03025">
    <property type="entry name" value="EPS_sugtrans"/>
    <property type="match status" value="1"/>
</dbReference>
<feature type="transmembrane region" description="Helical" evidence="7">
    <location>
        <begin position="298"/>
        <end position="319"/>
    </location>
</feature>
<comment type="subcellular location">
    <subcellularLocation>
        <location evidence="1">Membrane</location>
        <topology evidence="1">Multi-pass membrane protein</topology>
    </subcellularLocation>
</comment>
<evidence type="ECO:0000256" key="7">
    <source>
        <dbReference type="SAM" id="Phobius"/>
    </source>
</evidence>
<feature type="transmembrane region" description="Helical" evidence="7">
    <location>
        <begin position="102"/>
        <end position="119"/>
    </location>
</feature>
<feature type="transmembrane region" description="Helical" evidence="7">
    <location>
        <begin position="59"/>
        <end position="81"/>
    </location>
</feature>
<feature type="transmembrane region" description="Helical" evidence="7">
    <location>
        <begin position="125"/>
        <end position="144"/>
    </location>
</feature>
<keyword evidence="10" id="KW-1185">Reference proteome</keyword>
<keyword evidence="4 7" id="KW-0812">Transmembrane</keyword>
<dbReference type="AlphaFoldDB" id="A0A3L7ACA1"/>
<dbReference type="InterPro" id="IPR017475">
    <property type="entry name" value="EPS_sugar_tfrase"/>
</dbReference>
<dbReference type="InterPro" id="IPR003362">
    <property type="entry name" value="Bact_transf"/>
</dbReference>
<proteinExistence type="inferred from homology"/>
<protein>
    <submittedName>
        <fullName evidence="9">Sugar transferase</fullName>
    </submittedName>
</protein>
<evidence type="ECO:0000256" key="2">
    <source>
        <dbReference type="ARBA" id="ARBA00006464"/>
    </source>
</evidence>
<evidence type="ECO:0000256" key="1">
    <source>
        <dbReference type="ARBA" id="ARBA00004141"/>
    </source>
</evidence>
<dbReference type="Proteomes" id="UP000272503">
    <property type="component" value="Unassembled WGS sequence"/>
</dbReference>
<comment type="similarity">
    <text evidence="2">Belongs to the bacterial sugar transferase family.</text>
</comment>
<gene>
    <name evidence="9" type="ORF">D9V32_03000</name>
</gene>
<dbReference type="OrthoDB" id="9808602at2"/>
<dbReference type="EMBL" id="RCUX01000002">
    <property type="protein sequence ID" value="RLP77430.1"/>
    <property type="molecule type" value="Genomic_DNA"/>
</dbReference>
<feature type="transmembrane region" description="Helical" evidence="7">
    <location>
        <begin position="21"/>
        <end position="39"/>
    </location>
</feature>
<accession>A0A3L7ACA1</accession>